<dbReference type="Gene3D" id="3.30.65.10">
    <property type="entry name" value="Bacterial Topoisomerase I, domain 1"/>
    <property type="match status" value="1"/>
</dbReference>
<accession>A0AAE2SCU7</accession>
<feature type="domain" description="DNA topoisomerase type IA zn finger" evidence="2">
    <location>
        <begin position="218"/>
        <end position="254"/>
    </location>
</feature>
<dbReference type="InterPro" id="IPR013498">
    <property type="entry name" value="Topo_IA_Znf"/>
</dbReference>
<dbReference type="Pfam" id="PF01396">
    <property type="entry name" value="Zn_ribbon_Top1"/>
    <property type="match status" value="1"/>
</dbReference>
<dbReference type="Proteomes" id="UP000634206">
    <property type="component" value="Unassembled WGS sequence"/>
</dbReference>
<dbReference type="SUPFAM" id="SSF158446">
    <property type="entry name" value="IVS-encoded protein-like"/>
    <property type="match status" value="1"/>
</dbReference>
<evidence type="ECO:0000313" key="3">
    <source>
        <dbReference type="EMBL" id="MBK1856068.1"/>
    </source>
</evidence>
<dbReference type="GO" id="GO:0006265">
    <property type="term" value="P:DNA topological change"/>
    <property type="evidence" value="ECO:0007669"/>
    <property type="project" value="InterPro"/>
</dbReference>
<dbReference type="AlphaFoldDB" id="A0AAE2SCU7"/>
<organism evidence="3 4">
    <name type="scientific">Oceaniferula flava</name>
    <dbReference type="NCBI Taxonomy" id="2800421"/>
    <lineage>
        <taxon>Bacteria</taxon>
        <taxon>Pseudomonadati</taxon>
        <taxon>Verrucomicrobiota</taxon>
        <taxon>Verrucomicrobiia</taxon>
        <taxon>Verrucomicrobiales</taxon>
        <taxon>Verrucomicrobiaceae</taxon>
        <taxon>Oceaniferula</taxon>
    </lineage>
</organism>
<dbReference type="RefSeq" id="WP_309490682.1">
    <property type="nucleotide sequence ID" value="NZ_JAENIG010000010.1"/>
</dbReference>
<evidence type="ECO:0000259" key="2">
    <source>
        <dbReference type="Pfam" id="PF01396"/>
    </source>
</evidence>
<feature type="compositionally biased region" description="Polar residues" evidence="1">
    <location>
        <begin position="116"/>
        <end position="131"/>
    </location>
</feature>
<evidence type="ECO:0000256" key="1">
    <source>
        <dbReference type="SAM" id="MobiDB-lite"/>
    </source>
</evidence>
<dbReference type="GO" id="GO:0003677">
    <property type="term" value="F:DNA binding"/>
    <property type="evidence" value="ECO:0007669"/>
    <property type="project" value="InterPro"/>
</dbReference>
<dbReference type="InterPro" id="IPR012657">
    <property type="entry name" value="23S_rRNA-intervening_sequence"/>
</dbReference>
<name>A0AAE2SCU7_9BACT</name>
<feature type="region of interest" description="Disordered" evidence="1">
    <location>
        <begin position="115"/>
        <end position="134"/>
    </location>
</feature>
<dbReference type="NCBIfam" id="TIGR04258">
    <property type="entry name" value="4helix_suffix"/>
    <property type="match status" value="1"/>
</dbReference>
<dbReference type="SUPFAM" id="SSF57783">
    <property type="entry name" value="Zinc beta-ribbon"/>
    <property type="match status" value="1"/>
</dbReference>
<dbReference type="GO" id="GO:0005694">
    <property type="term" value="C:chromosome"/>
    <property type="evidence" value="ECO:0007669"/>
    <property type="project" value="InterPro"/>
</dbReference>
<keyword evidence="4" id="KW-1185">Reference proteome</keyword>
<dbReference type="EMBL" id="JAENIG010000010">
    <property type="protein sequence ID" value="MBK1856068.1"/>
    <property type="molecule type" value="Genomic_DNA"/>
</dbReference>
<dbReference type="Gene3D" id="1.20.1440.60">
    <property type="entry name" value="23S rRNA-intervening sequence"/>
    <property type="match status" value="1"/>
</dbReference>
<protein>
    <submittedName>
        <fullName evidence="3">Four helix bundle protein</fullName>
    </submittedName>
</protein>
<proteinExistence type="predicted"/>
<sequence length="256" mass="28501">MKKLRPTGGYRKLASFQTTTLIYDATVAFCKKFIDPYSRTTDQMVQAARSGRQNIAEGNRAGSTSTHSELKLTNVARASQEELLLDFEDYLRQNDLPLWPKDAPEASQVRALARQCQKQDPSDQTDQSDLNLPTDAGDRARYTLYRPWLEHADPAIRANAILCLIHQANFLLDKQLIAMEQAFVEGGGYRETLATARIAKRNQDRSDQTDSSDHKAPHCPACGRAMAIRTAKTGANQGSQFWGCTGYPDCKQTSAI</sequence>
<reference evidence="3" key="1">
    <citation type="submission" date="2021-01" db="EMBL/GenBank/DDBJ databases">
        <title>Modified the classification status of verrucomicrobia.</title>
        <authorList>
            <person name="Feng X."/>
        </authorList>
    </citation>
    <scope>NUCLEOTIDE SEQUENCE</scope>
    <source>
        <strain evidence="3">5K15</strain>
    </source>
</reference>
<dbReference type="InterPro" id="IPR036583">
    <property type="entry name" value="23S_rRNA_IVS_sf"/>
</dbReference>
<dbReference type="GO" id="GO:0003916">
    <property type="term" value="F:DNA topoisomerase activity"/>
    <property type="evidence" value="ECO:0007669"/>
    <property type="project" value="InterPro"/>
</dbReference>
<dbReference type="InterPro" id="IPR026354">
    <property type="entry name" value="4helix_suffix_dom"/>
</dbReference>
<dbReference type="NCBIfam" id="TIGR02436">
    <property type="entry name" value="four helix bundle protein"/>
    <property type="match status" value="1"/>
</dbReference>
<gene>
    <name evidence="3" type="ORF">JIN83_13930</name>
</gene>
<evidence type="ECO:0000313" key="4">
    <source>
        <dbReference type="Proteomes" id="UP000634206"/>
    </source>
</evidence>
<comment type="caution">
    <text evidence="3">The sequence shown here is derived from an EMBL/GenBank/DDBJ whole genome shotgun (WGS) entry which is preliminary data.</text>
</comment>